<evidence type="ECO:0000259" key="2">
    <source>
        <dbReference type="PROSITE" id="PS50112"/>
    </source>
</evidence>
<keyword evidence="1" id="KW-0472">Membrane</keyword>
<keyword evidence="4" id="KW-1185">Reference proteome</keyword>
<feature type="transmembrane region" description="Helical" evidence="1">
    <location>
        <begin position="6"/>
        <end position="23"/>
    </location>
</feature>
<accession>G0QIU9</accession>
<dbReference type="GeneID" id="14911020"/>
<dbReference type="AlphaFoldDB" id="G0QIU9"/>
<dbReference type="GO" id="GO:0008854">
    <property type="term" value="F:exodeoxyribonuclease V activity"/>
    <property type="evidence" value="ECO:0007669"/>
    <property type="project" value="UniProtKB-EC"/>
</dbReference>
<dbReference type="InterPro" id="IPR000014">
    <property type="entry name" value="PAS"/>
</dbReference>
<dbReference type="PROSITE" id="PS50112">
    <property type="entry name" value="PAS"/>
    <property type="match status" value="1"/>
</dbReference>
<organism evidence="3 4">
    <name type="scientific">Ichthyophthirius multifiliis</name>
    <name type="common">White spot disease agent</name>
    <name type="synonym">Ich</name>
    <dbReference type="NCBI Taxonomy" id="5932"/>
    <lineage>
        <taxon>Eukaryota</taxon>
        <taxon>Sar</taxon>
        <taxon>Alveolata</taxon>
        <taxon>Ciliophora</taxon>
        <taxon>Intramacronucleata</taxon>
        <taxon>Oligohymenophorea</taxon>
        <taxon>Hymenostomatida</taxon>
        <taxon>Ophryoglenina</taxon>
        <taxon>Ichthyophthirius</taxon>
    </lineage>
</organism>
<dbReference type="InParanoid" id="G0QIU9"/>
<dbReference type="RefSeq" id="XP_004040139.1">
    <property type="nucleotide sequence ID" value="XM_004040091.1"/>
</dbReference>
<name>G0QIU9_ICHMU</name>
<keyword evidence="3" id="KW-0378">Hydrolase</keyword>
<keyword evidence="1" id="KW-0812">Transmembrane</keyword>
<dbReference type="Gene3D" id="3.30.450.20">
    <property type="entry name" value="PAS domain"/>
    <property type="match status" value="1"/>
</dbReference>
<dbReference type="NCBIfam" id="TIGR00229">
    <property type="entry name" value="sensory_box"/>
    <property type="match status" value="1"/>
</dbReference>
<feature type="transmembrane region" description="Helical" evidence="1">
    <location>
        <begin position="99"/>
        <end position="119"/>
    </location>
</feature>
<dbReference type="PANTHER" id="PTHR31600">
    <property type="entry name" value="TINY MACROCYSTS PROTEIN B-RELATED"/>
    <property type="match status" value="1"/>
</dbReference>
<dbReference type="EMBL" id="GL983042">
    <property type="protein sequence ID" value="EGR34835.1"/>
    <property type="molecule type" value="Genomic_DNA"/>
</dbReference>
<dbReference type="eggNOG" id="ENOG502R2H6">
    <property type="taxonomic scope" value="Eukaryota"/>
</dbReference>
<dbReference type="EC" id="3.1.11.5" evidence="3"/>
<evidence type="ECO:0000313" key="4">
    <source>
        <dbReference type="Proteomes" id="UP000008983"/>
    </source>
</evidence>
<dbReference type="OrthoDB" id="326305at2759"/>
<reference evidence="3 4" key="1">
    <citation type="submission" date="2011-07" db="EMBL/GenBank/DDBJ databases">
        <authorList>
            <person name="Coyne R."/>
            <person name="Brami D."/>
            <person name="Johnson J."/>
            <person name="Hostetler J."/>
            <person name="Hannick L."/>
            <person name="Clark T."/>
            <person name="Cassidy-Hanley D."/>
            <person name="Inman J."/>
        </authorList>
    </citation>
    <scope>NUCLEOTIDE SEQUENCE [LARGE SCALE GENOMIC DNA]</scope>
    <source>
        <strain evidence="3 4">G5</strain>
    </source>
</reference>
<keyword evidence="1" id="KW-1133">Transmembrane helix</keyword>
<evidence type="ECO:0000256" key="1">
    <source>
        <dbReference type="SAM" id="Phobius"/>
    </source>
</evidence>
<dbReference type="OMA" id="DAFNIQI"/>
<proteinExistence type="predicted"/>
<sequence length="897" mass="108134">MRFQSEYMYSTLNMSLTIFYYTVFVIHDQDYQIISLDFLGKRKYYLWDIIYFIFLLVLSQTYQIEIKYLQSTLCQFFFIFNLSKLFTCQQYNCQQIMILNVYLQLFLLMLNTYICIRIYVGDGCSFIIALLIIATISYRFAKLYEQYNFRIQNQSQNIEIKTQPQDLDLYLRILLSFQDIDYLSYSNRQEGLILENITLTHIINCQKHNQCFCEQHINNIQQFQENIIGEKRRRAFFCQFIKQTYVDLIEKLVINKKSINGLNELAFSYFYFLLQVHKHKAITFIEILRFSNKLNLSLREQCLVNYICELAEKFYTQREENHTEIKKKKIDNFYNQKHKKSVYIKEINQLDFSQVLYFDENFQEFKDKLYNTLQQKQIFLSIINKDFINLYELQKQGKDCIKNIDKLEEEIQKLIKINPFCEELNQFIQIFINYLGFDIRKNQFKLIQQSQYKRKKQQRINTDIFTKNSSIIYITLINKVGQIRKVQSNFQNVLGYKPEEILNKDLSIFIPQKIKQSHKIMIQNHIIEDQVTQSSQRKNYLPLIIAENKQGFGVPLSIFIKSQKMTNTIENHNDFGLIANIKSIENEYFYIMTSLKSFKIQLMSENYYKKVFWRYSLQENLKKIYLNKIIPLLHYFQIYSKNENPVVGHEDITVSTLAFLPKDIFIQENQQRNFPKLEFCQKTQIQDLEQALNKYKIQLFDIYQVRLKLYLIQNQQFSFNIIEIQSFKLIQNTQEQIQNLKIIQNQLQQFLNINFKIDKNIEYLESVLNTQNYSENQSIISNKIITQDNIYTQNTRSQHFQSQLSQNKITQNENNTNSNSQNLDRNYIQKQRILNAQYNKIIHNKIIHHIIHQAIFKLLKLFLEKGNMEELQNKKIQEFSNKNIQKIKIFQKVRIIL</sequence>
<gene>
    <name evidence="3" type="ORF">IMG5_000630</name>
</gene>
<dbReference type="PANTHER" id="PTHR31600:SF2">
    <property type="entry name" value="GAMETE ENRICHED GENE 10 PROTEIN-RELATED"/>
    <property type="match status" value="1"/>
</dbReference>
<evidence type="ECO:0000313" key="3">
    <source>
        <dbReference type="EMBL" id="EGR34835.1"/>
    </source>
</evidence>
<feature type="domain" description="PAS" evidence="2">
    <location>
        <begin position="474"/>
        <end position="530"/>
    </location>
</feature>
<feature type="transmembrane region" description="Helical" evidence="1">
    <location>
        <begin position="44"/>
        <end position="62"/>
    </location>
</feature>
<dbReference type="Proteomes" id="UP000008983">
    <property type="component" value="Unassembled WGS sequence"/>
</dbReference>
<protein>
    <submittedName>
        <fullName evidence="3">PAS domain S-box family protein, putative</fullName>
        <ecNumber evidence="3">3.1.11.5</ecNumber>
    </submittedName>
</protein>
<dbReference type="InterPro" id="IPR052994">
    <property type="entry name" value="Tiny_macrocysts_regulators"/>
</dbReference>